<evidence type="ECO:0000313" key="3">
    <source>
        <dbReference type="Proteomes" id="UP001233999"/>
    </source>
</evidence>
<protein>
    <submittedName>
        <fullName evidence="2">Uncharacterized protein</fullName>
    </submittedName>
</protein>
<dbReference type="AlphaFoldDB" id="A0AAD8A972"/>
<feature type="region of interest" description="Disordered" evidence="1">
    <location>
        <begin position="160"/>
        <end position="317"/>
    </location>
</feature>
<accession>A0AAD8A972</accession>
<feature type="compositionally biased region" description="Basic and acidic residues" evidence="1">
    <location>
        <begin position="365"/>
        <end position="374"/>
    </location>
</feature>
<reference evidence="2" key="1">
    <citation type="journal article" date="2023" name="IScience">
        <title>Live-bearing cockroach genome reveals convergent evolutionary mechanisms linked to viviparity in insects and beyond.</title>
        <authorList>
            <person name="Fouks B."/>
            <person name="Harrison M.C."/>
            <person name="Mikhailova A.A."/>
            <person name="Marchal E."/>
            <person name="English S."/>
            <person name="Carruthers M."/>
            <person name="Jennings E.C."/>
            <person name="Chiamaka E.L."/>
            <person name="Frigard R.A."/>
            <person name="Pippel M."/>
            <person name="Attardo G.M."/>
            <person name="Benoit J.B."/>
            <person name="Bornberg-Bauer E."/>
            <person name="Tobe S.S."/>
        </authorList>
    </citation>
    <scope>NUCLEOTIDE SEQUENCE</scope>
    <source>
        <strain evidence="2">Stay&amp;Tobe</strain>
    </source>
</reference>
<evidence type="ECO:0000313" key="2">
    <source>
        <dbReference type="EMBL" id="KAJ9594772.1"/>
    </source>
</evidence>
<reference evidence="2" key="2">
    <citation type="submission" date="2023-05" db="EMBL/GenBank/DDBJ databases">
        <authorList>
            <person name="Fouks B."/>
        </authorList>
    </citation>
    <scope>NUCLEOTIDE SEQUENCE</scope>
    <source>
        <strain evidence="2">Stay&amp;Tobe</strain>
        <tissue evidence="2">Testes</tissue>
    </source>
</reference>
<feature type="compositionally biased region" description="Basic and acidic residues" evidence="1">
    <location>
        <begin position="115"/>
        <end position="139"/>
    </location>
</feature>
<evidence type="ECO:0000256" key="1">
    <source>
        <dbReference type="SAM" id="MobiDB-lite"/>
    </source>
</evidence>
<organism evidence="2 3">
    <name type="scientific">Diploptera punctata</name>
    <name type="common">Pacific beetle cockroach</name>
    <dbReference type="NCBI Taxonomy" id="6984"/>
    <lineage>
        <taxon>Eukaryota</taxon>
        <taxon>Metazoa</taxon>
        <taxon>Ecdysozoa</taxon>
        <taxon>Arthropoda</taxon>
        <taxon>Hexapoda</taxon>
        <taxon>Insecta</taxon>
        <taxon>Pterygota</taxon>
        <taxon>Neoptera</taxon>
        <taxon>Polyneoptera</taxon>
        <taxon>Dictyoptera</taxon>
        <taxon>Blattodea</taxon>
        <taxon>Blaberoidea</taxon>
        <taxon>Blaberidae</taxon>
        <taxon>Diplopterinae</taxon>
        <taxon>Diploptera</taxon>
    </lineage>
</organism>
<feature type="compositionally biased region" description="Polar residues" evidence="1">
    <location>
        <begin position="167"/>
        <end position="177"/>
    </location>
</feature>
<feature type="compositionally biased region" description="Basic residues" evidence="1">
    <location>
        <begin position="352"/>
        <end position="364"/>
    </location>
</feature>
<feature type="compositionally biased region" description="Polar residues" evidence="1">
    <location>
        <begin position="251"/>
        <end position="265"/>
    </location>
</feature>
<dbReference type="EMBL" id="JASPKZ010002721">
    <property type="protein sequence ID" value="KAJ9594772.1"/>
    <property type="molecule type" value="Genomic_DNA"/>
</dbReference>
<feature type="compositionally biased region" description="Gly residues" evidence="1">
    <location>
        <begin position="218"/>
        <end position="233"/>
    </location>
</feature>
<gene>
    <name evidence="2" type="ORF">L9F63_013932</name>
</gene>
<sequence length="475" mass="54242">MIQNLMEMLQGTIDRQNRELQALERDKDAYKAQVDELSRKVEELMKKDKKESEKSELSMMAKNELFMILEKYKQERRRQRQEASSNAPEPKLPRADNKNSPRSTQHQHSGGAYGKFDRQNRSGYEDHGGRRMDNLDHGRRRMDDDSFVMVDHRDCYQRSHSYHKPSHYNNPSQNNAFRNFPMPAGSKQHTQYHNPHEFSRDESRDKNQQFGNRRGAFNQGGRGGSNFGRGGRQFVGNSAAGEGQGGYGNKQEYNLNKTGQGSTSGRPHGQIPNRGQGRGNFRGRGSFQNRGAFQQNRGQTSSKEECKKSEQSVSGFSSKEMEMFTQLYLEFQQQQEALKKVEENKNTPAKSGFKKKRRPKHKKKSESNVKVNEKESEEESDDDSAEEAASTSEGAKGESKNTAEESDSSAAFEILQASNFDLSSAEVDPNKELKNVMMIGRRGDDFVPFMPKTVKELMDFKEKHPTAEVLFMKEK</sequence>
<comment type="caution">
    <text evidence="2">The sequence shown here is derived from an EMBL/GenBank/DDBJ whole genome shotgun (WGS) entry which is preliminary data.</text>
</comment>
<feature type="compositionally biased region" description="Acidic residues" evidence="1">
    <location>
        <begin position="375"/>
        <end position="386"/>
    </location>
</feature>
<keyword evidence="3" id="KW-1185">Reference proteome</keyword>
<name>A0AAD8A972_DIPPU</name>
<feature type="compositionally biased region" description="Basic and acidic residues" evidence="1">
    <location>
        <begin position="194"/>
        <end position="207"/>
    </location>
</feature>
<feature type="region of interest" description="Disordered" evidence="1">
    <location>
        <begin position="70"/>
        <end position="139"/>
    </location>
</feature>
<dbReference type="Proteomes" id="UP001233999">
    <property type="component" value="Unassembled WGS sequence"/>
</dbReference>
<feature type="region of interest" description="Disordered" evidence="1">
    <location>
        <begin position="341"/>
        <end position="412"/>
    </location>
</feature>
<proteinExistence type="predicted"/>